<gene>
    <name evidence="7" type="ORF">E3J68_04735</name>
</gene>
<dbReference type="GO" id="GO:0055085">
    <property type="term" value="P:transmembrane transport"/>
    <property type="evidence" value="ECO:0007669"/>
    <property type="project" value="InterPro"/>
</dbReference>
<evidence type="ECO:0000313" key="8">
    <source>
        <dbReference type="Proteomes" id="UP000316517"/>
    </source>
</evidence>
<dbReference type="EMBL" id="SOJT01000210">
    <property type="protein sequence ID" value="TET27044.1"/>
    <property type="molecule type" value="Genomic_DNA"/>
</dbReference>
<keyword evidence="3" id="KW-1133">Transmembrane helix</keyword>
<keyword evidence="2" id="KW-0812">Transmembrane</keyword>
<evidence type="ECO:0000256" key="3">
    <source>
        <dbReference type="ARBA" id="ARBA00022989"/>
    </source>
</evidence>
<evidence type="ECO:0000313" key="7">
    <source>
        <dbReference type="EMBL" id="TET27044.1"/>
    </source>
</evidence>
<comment type="subcellular location">
    <subcellularLocation>
        <location evidence="1">Membrane</location>
        <topology evidence="1">Single-pass membrane protein</topology>
    </subcellularLocation>
</comment>
<dbReference type="Gene3D" id="3.30.2420.10">
    <property type="entry name" value="TonB"/>
    <property type="match status" value="1"/>
</dbReference>
<dbReference type="AlphaFoldDB" id="A0A523T9Q8"/>
<accession>A0A523T9Q8</accession>
<dbReference type="NCBIfam" id="TIGR01352">
    <property type="entry name" value="tonB_Cterm"/>
    <property type="match status" value="1"/>
</dbReference>
<feature type="region of interest" description="Disordered" evidence="5">
    <location>
        <begin position="1"/>
        <end position="64"/>
    </location>
</feature>
<evidence type="ECO:0000256" key="2">
    <source>
        <dbReference type="ARBA" id="ARBA00022692"/>
    </source>
</evidence>
<dbReference type="InterPro" id="IPR003538">
    <property type="entry name" value="TonB"/>
</dbReference>
<dbReference type="GO" id="GO:0016020">
    <property type="term" value="C:membrane"/>
    <property type="evidence" value="ECO:0007669"/>
    <property type="project" value="UniProtKB-SubCell"/>
</dbReference>
<feature type="region of interest" description="Disordered" evidence="5">
    <location>
        <begin position="99"/>
        <end position="124"/>
    </location>
</feature>
<dbReference type="PROSITE" id="PS52015">
    <property type="entry name" value="TONB_CTD"/>
    <property type="match status" value="1"/>
</dbReference>
<evidence type="ECO:0000256" key="5">
    <source>
        <dbReference type="SAM" id="MobiDB-lite"/>
    </source>
</evidence>
<dbReference type="GO" id="GO:0031992">
    <property type="term" value="F:energy transducer activity"/>
    <property type="evidence" value="ECO:0007669"/>
    <property type="project" value="InterPro"/>
</dbReference>
<dbReference type="GO" id="GO:0030288">
    <property type="term" value="C:outer membrane-bounded periplasmic space"/>
    <property type="evidence" value="ECO:0007669"/>
    <property type="project" value="InterPro"/>
</dbReference>
<evidence type="ECO:0000256" key="1">
    <source>
        <dbReference type="ARBA" id="ARBA00004167"/>
    </source>
</evidence>
<feature type="domain" description="TonB C-terminal" evidence="6">
    <location>
        <begin position="113"/>
        <end position="200"/>
    </location>
</feature>
<protein>
    <submittedName>
        <fullName evidence="7">TonB family protein</fullName>
    </submittedName>
</protein>
<dbReference type="Pfam" id="PF03544">
    <property type="entry name" value="TonB_C"/>
    <property type="match status" value="1"/>
</dbReference>
<keyword evidence="4" id="KW-0472">Membrane</keyword>
<name>A0A523T9Q8_UNCAE</name>
<evidence type="ECO:0000259" key="6">
    <source>
        <dbReference type="PROSITE" id="PS52015"/>
    </source>
</evidence>
<dbReference type="GO" id="GO:0015891">
    <property type="term" value="P:siderophore transport"/>
    <property type="evidence" value="ECO:0007669"/>
    <property type="project" value="InterPro"/>
</dbReference>
<dbReference type="PRINTS" id="PR01374">
    <property type="entry name" value="TONBPROTEIN"/>
</dbReference>
<dbReference type="InterPro" id="IPR037682">
    <property type="entry name" value="TonB_C"/>
</dbReference>
<dbReference type="SUPFAM" id="SSF74653">
    <property type="entry name" value="TolA/TonB C-terminal domain"/>
    <property type="match status" value="1"/>
</dbReference>
<proteinExistence type="predicted"/>
<comment type="caution">
    <text evidence="7">The sequence shown here is derived from an EMBL/GenBank/DDBJ whole genome shotgun (WGS) entry which is preliminary data.</text>
</comment>
<reference evidence="7 8" key="1">
    <citation type="submission" date="2019-03" db="EMBL/GenBank/DDBJ databases">
        <title>Metabolic potential of uncultured bacteria and archaea associated with petroleum seepage in deep-sea sediments.</title>
        <authorList>
            <person name="Dong X."/>
            <person name="Hubert C."/>
        </authorList>
    </citation>
    <scope>NUCLEOTIDE SEQUENCE [LARGE SCALE GENOMIC DNA]</scope>
    <source>
        <strain evidence="7">E44_bin3</strain>
    </source>
</reference>
<organism evidence="7 8">
    <name type="scientific">Aerophobetes bacterium</name>
    <dbReference type="NCBI Taxonomy" id="2030807"/>
    <lineage>
        <taxon>Bacteria</taxon>
        <taxon>Candidatus Aerophobota</taxon>
    </lineage>
</organism>
<dbReference type="InterPro" id="IPR006260">
    <property type="entry name" value="TonB/TolA_C"/>
</dbReference>
<dbReference type="Proteomes" id="UP000316517">
    <property type="component" value="Unassembled WGS sequence"/>
</dbReference>
<sequence>MEPKAPPSMPLLGISGGPGEKLPVSPPPVKWESPTKMPIPFVEEKPSLGRGTGDVGSLSPGMRRGVSKERQVLPAPGGENLPPKAAFYVKGDLGYEGEGAEGGEGVSPGRITGPAGGRGIQRRREPKYPAWAEASGVKGEVELKFWVTPAGEVSEVELHKTSGWSGFDNLASQALRQWRFGEIEEKERQWGIISFVFEFE</sequence>
<evidence type="ECO:0000256" key="4">
    <source>
        <dbReference type="ARBA" id="ARBA00023136"/>
    </source>
</evidence>